<name>A0A8J5I6K4_ZINOF</name>
<dbReference type="FunFam" id="1.25.40.10:FF:001093">
    <property type="entry name" value="Pentatricopeptide repeat-containing protein At2g34400"/>
    <property type="match status" value="1"/>
</dbReference>
<evidence type="ECO:0000256" key="1">
    <source>
        <dbReference type="ARBA" id="ARBA00022737"/>
    </source>
</evidence>
<feature type="repeat" description="PPR" evidence="2">
    <location>
        <begin position="303"/>
        <end position="337"/>
    </location>
</feature>
<dbReference type="Pfam" id="PF20431">
    <property type="entry name" value="E_motif"/>
    <property type="match status" value="1"/>
</dbReference>
<dbReference type="PROSITE" id="PS51375">
    <property type="entry name" value="PPR"/>
    <property type="match status" value="4"/>
</dbReference>
<keyword evidence="5" id="KW-1185">Reference proteome</keyword>
<feature type="compositionally biased region" description="Basic and acidic residues" evidence="3">
    <location>
        <begin position="502"/>
        <end position="520"/>
    </location>
</feature>
<dbReference type="EMBL" id="JACMSC010000003">
    <property type="protein sequence ID" value="KAG6529671.1"/>
    <property type="molecule type" value="Genomic_DNA"/>
</dbReference>
<evidence type="ECO:0000313" key="5">
    <source>
        <dbReference type="Proteomes" id="UP000734854"/>
    </source>
</evidence>
<dbReference type="Pfam" id="PF13041">
    <property type="entry name" value="PPR_2"/>
    <property type="match status" value="1"/>
</dbReference>
<sequence length="656" mass="72509">MASRNRRLLLLLEKCQSMRHLKQTQAQLAAAGIAAHPFAVSRLLAFCSHPVRGCLRHSRLLFRHAPAPTLCIRNTMIKALLLRQHYAEPFHIYRRLLRDGLSPDNYTLPYVLKACAGLKDAVAGAQVHAHTIKLGFFADTFVCNTLALVCFACGGDAVSARQVFDGIPQRDAVSWTVMISGYGQLGDVENARLLFDESPLKDHGIWGAIISAYVQNNCFKEGLSMFRLMQAAGLEPDEGVLVTALSASAQIGALDIGIWIHQYMNRSGLKMSIKLCTALMDMYLKCGNLNLAKKLFDAMTSKDTVCWNVMILGLAIHGHGEDALKLFACMMKEQVKPDDATYIAILTACSHSRLVEEGLQAFDSMNSYGIEPKSEHYVCMVDSLGRAGYFKEAQEIIGRMSGDVSPADKAIAWRALLSACWNHGDTRCAEVAARHLLESEVRSSGYVLLSNIHETLGKDGEEARRIRKCMKDRGILKLPGCSSIQAGGHVHEFIAGRRHRNAKDTHRESQKERTREDELPTKPTLHARTDESGANYPQAGGSCSFFQLWSGFGPVWTSRFSTPFLESISPETGRERKRTMKAATRRAAKGEQEHFMALSGKSPLQGKARGIQEQKVHEDVGETGHQVAPVSSVKGIRPNRFSAGLVKSIEKQRNFL</sequence>
<dbReference type="Pfam" id="PF13812">
    <property type="entry name" value="PPR_3"/>
    <property type="match status" value="1"/>
</dbReference>
<accession>A0A8J5I6K4</accession>
<dbReference type="InterPro" id="IPR011990">
    <property type="entry name" value="TPR-like_helical_dom_sf"/>
</dbReference>
<dbReference type="PANTHER" id="PTHR47926:SF352">
    <property type="entry name" value="REPEAT-CONTAINING PROTEIN, PUTATIVE-RELATED"/>
    <property type="match status" value="1"/>
</dbReference>
<dbReference type="PANTHER" id="PTHR47926">
    <property type="entry name" value="PENTATRICOPEPTIDE REPEAT-CONTAINING PROTEIN"/>
    <property type="match status" value="1"/>
</dbReference>
<feature type="repeat" description="PPR" evidence="2">
    <location>
        <begin position="171"/>
        <end position="201"/>
    </location>
</feature>
<evidence type="ECO:0008006" key="6">
    <source>
        <dbReference type="Google" id="ProtNLM"/>
    </source>
</evidence>
<dbReference type="GO" id="GO:0009451">
    <property type="term" value="P:RNA modification"/>
    <property type="evidence" value="ECO:0007669"/>
    <property type="project" value="InterPro"/>
</dbReference>
<keyword evidence="1" id="KW-0677">Repeat</keyword>
<reference evidence="4 5" key="1">
    <citation type="submission" date="2020-08" db="EMBL/GenBank/DDBJ databases">
        <title>Plant Genome Project.</title>
        <authorList>
            <person name="Zhang R.-G."/>
        </authorList>
    </citation>
    <scope>NUCLEOTIDE SEQUENCE [LARGE SCALE GENOMIC DNA]</scope>
    <source>
        <tissue evidence="4">Rhizome</tissue>
    </source>
</reference>
<dbReference type="NCBIfam" id="TIGR00756">
    <property type="entry name" value="PPR"/>
    <property type="match status" value="4"/>
</dbReference>
<gene>
    <name evidence="4" type="ORF">ZIOFF_011884</name>
</gene>
<dbReference type="Gene3D" id="1.25.40.10">
    <property type="entry name" value="Tetratricopeptide repeat domain"/>
    <property type="match status" value="3"/>
</dbReference>
<organism evidence="4 5">
    <name type="scientific">Zingiber officinale</name>
    <name type="common">Ginger</name>
    <name type="synonym">Amomum zingiber</name>
    <dbReference type="NCBI Taxonomy" id="94328"/>
    <lineage>
        <taxon>Eukaryota</taxon>
        <taxon>Viridiplantae</taxon>
        <taxon>Streptophyta</taxon>
        <taxon>Embryophyta</taxon>
        <taxon>Tracheophyta</taxon>
        <taxon>Spermatophyta</taxon>
        <taxon>Magnoliopsida</taxon>
        <taxon>Liliopsida</taxon>
        <taxon>Zingiberales</taxon>
        <taxon>Zingiberaceae</taxon>
        <taxon>Zingiber</taxon>
    </lineage>
</organism>
<dbReference type="GO" id="GO:0003723">
    <property type="term" value="F:RNA binding"/>
    <property type="evidence" value="ECO:0007669"/>
    <property type="project" value="InterPro"/>
</dbReference>
<evidence type="ECO:0000256" key="2">
    <source>
        <dbReference type="PROSITE-ProRule" id="PRU00708"/>
    </source>
</evidence>
<dbReference type="InterPro" id="IPR046960">
    <property type="entry name" value="PPR_At4g14850-like_plant"/>
</dbReference>
<dbReference type="InterPro" id="IPR002885">
    <property type="entry name" value="PPR_rpt"/>
</dbReference>
<feature type="region of interest" description="Disordered" evidence="3">
    <location>
        <begin position="495"/>
        <end position="536"/>
    </location>
</feature>
<evidence type="ECO:0000313" key="4">
    <source>
        <dbReference type="EMBL" id="KAG6529671.1"/>
    </source>
</evidence>
<dbReference type="InterPro" id="IPR046848">
    <property type="entry name" value="E_motif"/>
</dbReference>
<dbReference type="Pfam" id="PF01535">
    <property type="entry name" value="PPR"/>
    <property type="match status" value="3"/>
</dbReference>
<comment type="caution">
    <text evidence="4">The sequence shown here is derived from an EMBL/GenBank/DDBJ whole genome shotgun (WGS) entry which is preliminary data.</text>
</comment>
<dbReference type="AlphaFoldDB" id="A0A8J5I6K4"/>
<evidence type="ECO:0000256" key="3">
    <source>
        <dbReference type="SAM" id="MobiDB-lite"/>
    </source>
</evidence>
<feature type="repeat" description="PPR" evidence="2">
    <location>
        <begin position="338"/>
        <end position="372"/>
    </location>
</feature>
<feature type="repeat" description="PPR" evidence="2">
    <location>
        <begin position="202"/>
        <end position="236"/>
    </location>
</feature>
<protein>
    <recommendedName>
        <fullName evidence="6">Pentatricopeptide repeat-containing protein</fullName>
    </recommendedName>
</protein>
<dbReference type="Proteomes" id="UP000734854">
    <property type="component" value="Unassembled WGS sequence"/>
</dbReference>
<proteinExistence type="predicted"/>